<proteinExistence type="predicted"/>
<accession>A0ABQ5QL03</accession>
<name>A0ABQ5QL03_9BACT</name>
<dbReference type="PANTHER" id="PTHR37294:SF1">
    <property type="entry name" value="3'-5' EXORIBONUCLEASE YHAM"/>
    <property type="match status" value="1"/>
</dbReference>
<dbReference type="InterPro" id="IPR003607">
    <property type="entry name" value="HD/PDEase_dom"/>
</dbReference>
<evidence type="ECO:0000256" key="1">
    <source>
        <dbReference type="ARBA" id="ARBA00022801"/>
    </source>
</evidence>
<dbReference type="InterPro" id="IPR050798">
    <property type="entry name" value="YhaM_exoribonuc/phosphodiest"/>
</dbReference>
<dbReference type="InterPro" id="IPR006674">
    <property type="entry name" value="HD_domain"/>
</dbReference>
<sequence>MPDQSLIRNLKEGDAFQGFLLAQEAAYKVSAKGSEYLELKLSDASGDLKAFLWDIRAIEGDMDAIHADVFLRVKGSVTSYNGRLQMKLDKARFAADAEVGDFSAFFPVSARPVLEMLAEMDGLIDSVRDPWIQGLLRALFVENGDLRAAFALAPAAKSMHHAYLGGLLEHTLSILGMAERACAHYRGLNRDLVVAGVFLHDVGKTAELSYQRSFGYTDAGNLLGHIALESEWISRAVGKIPGFPEELRMQILHIVLSHHGRLEFGSPVLPKTPEALLVHYLDDLDGKLEVMFRAIRDEAESGSWSSYNRALDRMVYRTRWPETDSTSESVQK</sequence>
<dbReference type="Gene3D" id="1.10.3210.10">
    <property type="entry name" value="Hypothetical protein af1432"/>
    <property type="match status" value="1"/>
</dbReference>
<dbReference type="Proteomes" id="UP001165069">
    <property type="component" value="Unassembled WGS sequence"/>
</dbReference>
<dbReference type="Pfam" id="PF01966">
    <property type="entry name" value="HD"/>
    <property type="match status" value="1"/>
</dbReference>
<reference evidence="3 4" key="1">
    <citation type="journal article" date="2023" name="Antonie Van Leeuwenhoek">
        <title>Mesoterricola silvestris gen. nov., sp. nov., Mesoterricola sediminis sp. nov., Geothrix oryzae sp. nov., Geothrix edaphica sp. nov., Geothrix rubra sp. nov., and Geothrix limicola sp. nov., six novel members of Acidobacteriota isolated from soils.</title>
        <authorList>
            <person name="Itoh H."/>
            <person name="Sugisawa Y."/>
            <person name="Mise K."/>
            <person name="Xu Z."/>
            <person name="Kuniyasu M."/>
            <person name="Ushijima N."/>
            <person name="Kawano K."/>
            <person name="Kobayashi E."/>
            <person name="Shiratori Y."/>
            <person name="Masuda Y."/>
            <person name="Senoo K."/>
        </authorList>
    </citation>
    <scope>NUCLEOTIDE SEQUENCE [LARGE SCALE GENOMIC DNA]</scope>
    <source>
        <strain evidence="3 4">Red804</strain>
    </source>
</reference>
<dbReference type="RefSeq" id="WP_285577866.1">
    <property type="nucleotide sequence ID" value="NZ_BSDE01000009.1"/>
</dbReference>
<dbReference type="PANTHER" id="PTHR37294">
    <property type="entry name" value="3'-5' EXORIBONUCLEASE YHAM"/>
    <property type="match status" value="1"/>
</dbReference>
<organism evidence="3 4">
    <name type="scientific">Geothrix limicola</name>
    <dbReference type="NCBI Taxonomy" id="2927978"/>
    <lineage>
        <taxon>Bacteria</taxon>
        <taxon>Pseudomonadati</taxon>
        <taxon>Acidobacteriota</taxon>
        <taxon>Holophagae</taxon>
        <taxon>Holophagales</taxon>
        <taxon>Holophagaceae</taxon>
        <taxon>Geothrix</taxon>
    </lineage>
</organism>
<keyword evidence="1" id="KW-0378">Hydrolase</keyword>
<evidence type="ECO:0000313" key="3">
    <source>
        <dbReference type="EMBL" id="GLH74976.1"/>
    </source>
</evidence>
<dbReference type="SMART" id="SM00471">
    <property type="entry name" value="HDc"/>
    <property type="match status" value="1"/>
</dbReference>
<comment type="caution">
    <text evidence="3">The sequence shown here is derived from an EMBL/GenBank/DDBJ whole genome shotgun (WGS) entry which is preliminary data.</text>
</comment>
<protein>
    <submittedName>
        <fullName evidence="3">HD family phosphohydrolase</fullName>
    </submittedName>
</protein>
<evidence type="ECO:0000313" key="4">
    <source>
        <dbReference type="Proteomes" id="UP001165069"/>
    </source>
</evidence>
<keyword evidence="4" id="KW-1185">Reference proteome</keyword>
<gene>
    <name evidence="3" type="primary">yhaM</name>
    <name evidence="3" type="ORF">GETHLI_34780</name>
</gene>
<dbReference type="EMBL" id="BSDE01000009">
    <property type="protein sequence ID" value="GLH74976.1"/>
    <property type="molecule type" value="Genomic_DNA"/>
</dbReference>
<evidence type="ECO:0000259" key="2">
    <source>
        <dbReference type="SMART" id="SM00471"/>
    </source>
</evidence>
<dbReference type="SUPFAM" id="SSF109604">
    <property type="entry name" value="HD-domain/PDEase-like"/>
    <property type="match status" value="1"/>
</dbReference>
<feature type="domain" description="HD/PDEase" evidence="2">
    <location>
        <begin position="163"/>
        <end position="296"/>
    </location>
</feature>